<accession>A0A5J4WI00</accession>
<sequence>MQTSLQLNLQSPEGTKEPQNIQIDNVQDKNTPKSTPNSNLRLGASQSLGNPKSPNTYRKTLVDDFKLHESIIAKREKSPGPVYNTDQSVNKFQLQKSPVFIMPKDDRQKYFVNHTLSPGVGAYNQSPLVGYKNSNHKNGGTFSKAQRVAEDWLI</sequence>
<dbReference type="Proteomes" id="UP000324800">
    <property type="component" value="Unassembled WGS sequence"/>
</dbReference>
<reference evidence="2 3" key="1">
    <citation type="submission" date="2019-03" db="EMBL/GenBank/DDBJ databases">
        <title>Single cell metagenomics reveals metabolic interactions within the superorganism composed of flagellate Streblomastix strix and complex community of Bacteroidetes bacteria on its surface.</title>
        <authorList>
            <person name="Treitli S.C."/>
            <person name="Kolisko M."/>
            <person name="Husnik F."/>
            <person name="Keeling P."/>
            <person name="Hampl V."/>
        </authorList>
    </citation>
    <scope>NUCLEOTIDE SEQUENCE [LARGE SCALE GENOMIC DNA]</scope>
    <source>
        <strain evidence="2">ST1C</strain>
    </source>
</reference>
<feature type="compositionally biased region" description="Polar residues" evidence="1">
    <location>
        <begin position="32"/>
        <end position="57"/>
    </location>
</feature>
<feature type="region of interest" description="Disordered" evidence="1">
    <location>
        <begin position="1"/>
        <end position="57"/>
    </location>
</feature>
<dbReference type="EMBL" id="SNRW01001941">
    <property type="protein sequence ID" value="KAA6394448.1"/>
    <property type="molecule type" value="Genomic_DNA"/>
</dbReference>
<name>A0A5J4WI00_9EUKA</name>
<protein>
    <submittedName>
        <fullName evidence="2">Uncharacterized protein</fullName>
    </submittedName>
</protein>
<comment type="caution">
    <text evidence="2">The sequence shown here is derived from an EMBL/GenBank/DDBJ whole genome shotgun (WGS) entry which is preliminary data.</text>
</comment>
<dbReference type="AlphaFoldDB" id="A0A5J4WI00"/>
<organism evidence="2 3">
    <name type="scientific">Streblomastix strix</name>
    <dbReference type="NCBI Taxonomy" id="222440"/>
    <lineage>
        <taxon>Eukaryota</taxon>
        <taxon>Metamonada</taxon>
        <taxon>Preaxostyla</taxon>
        <taxon>Oxymonadida</taxon>
        <taxon>Streblomastigidae</taxon>
        <taxon>Streblomastix</taxon>
    </lineage>
</organism>
<gene>
    <name evidence="2" type="ORF">EZS28_010024</name>
</gene>
<evidence type="ECO:0000313" key="3">
    <source>
        <dbReference type="Proteomes" id="UP000324800"/>
    </source>
</evidence>
<feature type="compositionally biased region" description="Polar residues" evidence="1">
    <location>
        <begin position="1"/>
        <end position="25"/>
    </location>
</feature>
<evidence type="ECO:0000256" key="1">
    <source>
        <dbReference type="SAM" id="MobiDB-lite"/>
    </source>
</evidence>
<evidence type="ECO:0000313" key="2">
    <source>
        <dbReference type="EMBL" id="KAA6394448.1"/>
    </source>
</evidence>
<proteinExistence type="predicted"/>